<dbReference type="Proteomes" id="UP001470230">
    <property type="component" value="Unassembled WGS sequence"/>
</dbReference>
<evidence type="ECO:0000313" key="3">
    <source>
        <dbReference type="EMBL" id="KAK8894558.1"/>
    </source>
</evidence>
<reference evidence="3 4" key="1">
    <citation type="submission" date="2024-04" db="EMBL/GenBank/DDBJ databases">
        <title>Tritrichomonas musculus Genome.</title>
        <authorList>
            <person name="Alves-Ferreira E."/>
            <person name="Grigg M."/>
            <person name="Lorenzi H."/>
            <person name="Galac M."/>
        </authorList>
    </citation>
    <scope>NUCLEOTIDE SEQUENCE [LARGE SCALE GENOMIC DNA]</scope>
    <source>
        <strain evidence="3 4">EAF2021</strain>
    </source>
</reference>
<evidence type="ECO:0000256" key="2">
    <source>
        <dbReference type="SAM" id="MobiDB-lite"/>
    </source>
</evidence>
<gene>
    <name evidence="3" type="ORF">M9Y10_022993</name>
</gene>
<feature type="coiled-coil region" evidence="1">
    <location>
        <begin position="990"/>
        <end position="1031"/>
    </location>
</feature>
<accession>A0ABR2KUQ7</accession>
<name>A0ABR2KUQ7_9EUKA</name>
<evidence type="ECO:0008006" key="5">
    <source>
        <dbReference type="Google" id="ProtNLM"/>
    </source>
</evidence>
<protein>
    <recommendedName>
        <fullName evidence="5">Viral A-type inclusion protein</fullName>
    </recommendedName>
</protein>
<dbReference type="PANTHER" id="PTHR23159">
    <property type="entry name" value="CENTROSOMAL PROTEIN 2"/>
    <property type="match status" value="1"/>
</dbReference>
<evidence type="ECO:0000313" key="4">
    <source>
        <dbReference type="Proteomes" id="UP001470230"/>
    </source>
</evidence>
<feature type="compositionally biased region" description="Acidic residues" evidence="2">
    <location>
        <begin position="738"/>
        <end position="748"/>
    </location>
</feature>
<feature type="region of interest" description="Disordered" evidence="2">
    <location>
        <begin position="265"/>
        <end position="289"/>
    </location>
</feature>
<feature type="compositionally biased region" description="Basic residues" evidence="2">
    <location>
        <begin position="753"/>
        <end position="762"/>
    </location>
</feature>
<comment type="caution">
    <text evidence="3">The sequence shown here is derived from an EMBL/GenBank/DDBJ whole genome shotgun (WGS) entry which is preliminary data.</text>
</comment>
<feature type="compositionally biased region" description="Polar residues" evidence="2">
    <location>
        <begin position="725"/>
        <end position="737"/>
    </location>
</feature>
<keyword evidence="4" id="KW-1185">Reference proteome</keyword>
<dbReference type="PANTHER" id="PTHR23159:SF31">
    <property type="entry name" value="CENTROSOME-ASSOCIATED PROTEIN CEP250 ISOFORM X1"/>
    <property type="match status" value="1"/>
</dbReference>
<feature type="region of interest" description="Disordered" evidence="2">
    <location>
        <begin position="723"/>
        <end position="763"/>
    </location>
</feature>
<keyword evidence="1" id="KW-0175">Coiled coil</keyword>
<proteinExistence type="predicted"/>
<organism evidence="3 4">
    <name type="scientific">Tritrichomonas musculus</name>
    <dbReference type="NCBI Taxonomy" id="1915356"/>
    <lineage>
        <taxon>Eukaryota</taxon>
        <taxon>Metamonada</taxon>
        <taxon>Parabasalia</taxon>
        <taxon>Tritrichomonadida</taxon>
        <taxon>Tritrichomonadidae</taxon>
        <taxon>Tritrichomonas</taxon>
    </lineage>
</organism>
<dbReference type="EMBL" id="JAPFFF010000003">
    <property type="protein sequence ID" value="KAK8894558.1"/>
    <property type="molecule type" value="Genomic_DNA"/>
</dbReference>
<feature type="coiled-coil region" evidence="1">
    <location>
        <begin position="822"/>
        <end position="949"/>
    </location>
</feature>
<evidence type="ECO:0000256" key="1">
    <source>
        <dbReference type="SAM" id="Coils"/>
    </source>
</evidence>
<feature type="coiled-coil region" evidence="1">
    <location>
        <begin position="694"/>
        <end position="721"/>
    </location>
</feature>
<sequence length="1384" mass="159932">MTETIHESSDYTGLSHFITNLSKRNKDPTTLTKDQSQRLKDLLSPLVSRLLQSIDSNEIVEQGQKNLRFILNAMSLYLKQNLEPELESQVSNLKNQISSMKTAALDDQQDVIINAENALIGRIVDKLDTQQQISTEDELTDYVITEASKYDKLISDLISKFDLPKTTKKTQIIPQLESKFSKQPPKQKGVTFVNKVTDSELNETFRQELLKTTDELLSVRNELDTLKKTVDSKNDHIRRLREERNLAKQQLKDALTALEEKEKEQEVLNQVKDQQNQNPQKEKENNSDSLISAQIESIKAELLTAQIENEKKSRKLEKKRNYIKKYEEKMAKDEEIINGLQYENKKLSEKIEKFNDINQAKNLKHQIENNNFSDENAELKKKLDMKNQEIQKLQNLFDELTLQFDQQNIELADISAGRIELVTYVQRLNEACKLLETHLEFSNNRVRDLTNSLEESLTKNEELERKQQQQLQQNQLQQNEQGSVHQALDLTFLDSIRQLSEETLPSSAKQINDISNDEEVSVPQRILQLFSFVVETLNKKTQSNFFTDNDNNTNRIQNSRNDNSDLLNMRNLASRFYRAALSELKFIQELANSRNIQAWVIGRDDEEVRFQLQTQCARLESFIAENCDQIQNDRLQPNLFDYLLISSNHNPSTLSANIADFIDRFKEPKTSEGKQLYLMLVQALTANDVLQRYALEARNQCDLQTKEIRQLRNLNQIAEREINYDDNNSSGNVTNTEYEIDDIDDDNINDDKRRRKNKKNRLSKGSSAAIEKVRSTIRSAILNEKGLQELLTMLKCIDILDEECFDSNKYTRKIEKRLSQEISDSQETKNKLNSIVNEANNQLTVLKEEMNKLNGDFQKKQKDLQKEIADKDSKINDLSQKLDISNSQYENLVRENEKNSTLIVEENNQINAEMQKQIEETKKQYDEIVNDLKNEVNEMQRRVDQSQNDAKEKIIGIKSSSKKKQAKLVTALRNIQTKLEKSESERFTKIAELTKELENSQKSEEEAKSEVRKLTDEVNDLKSKISTLTVEQKMMNSRLASKDEKMKREKALFDSQLKLRLFAAESDSKAKLETMKNELNLKTQEFMTRICRTFKEMVYVNQPVNEATVEQILSKVRARLTMLEKDSFAAEEANHELQIIRQQLELYQSEGSPIKEGQNQPKFIKVSSCVGEIIEKKKQLESEVTSLEQQVKSFKKDVVDARAVLMQNTNNKEWEDWARKVYTLISGGFNLVRSPKEIRNVIEEAIFAAIGNKIIWRRLDCLRAEKKLIIRGALRVKSKKGAPPSLTQLITIPIVVGRLQKMSGHFQSSLSLNREGVGQQANQANQQMILNQQQQTQQKQLKQFPLNNNIGNKKDQQKGFTNGPTSRAPLFSKFIVESPGITNE</sequence>
<feature type="coiled-coil region" evidence="1">
    <location>
        <begin position="1130"/>
        <end position="1197"/>
    </location>
</feature>